<evidence type="ECO:0000313" key="2">
    <source>
        <dbReference type="EMBL" id="MPC18152.1"/>
    </source>
</evidence>
<proteinExistence type="predicted"/>
<dbReference type="Proteomes" id="UP000324222">
    <property type="component" value="Unassembled WGS sequence"/>
</dbReference>
<organism evidence="2 3">
    <name type="scientific">Portunus trituberculatus</name>
    <name type="common">Swimming crab</name>
    <name type="synonym">Neptunus trituberculatus</name>
    <dbReference type="NCBI Taxonomy" id="210409"/>
    <lineage>
        <taxon>Eukaryota</taxon>
        <taxon>Metazoa</taxon>
        <taxon>Ecdysozoa</taxon>
        <taxon>Arthropoda</taxon>
        <taxon>Crustacea</taxon>
        <taxon>Multicrustacea</taxon>
        <taxon>Malacostraca</taxon>
        <taxon>Eumalacostraca</taxon>
        <taxon>Eucarida</taxon>
        <taxon>Decapoda</taxon>
        <taxon>Pleocyemata</taxon>
        <taxon>Brachyura</taxon>
        <taxon>Eubrachyura</taxon>
        <taxon>Portunoidea</taxon>
        <taxon>Portunidae</taxon>
        <taxon>Portuninae</taxon>
        <taxon>Portunus</taxon>
    </lineage>
</organism>
<sequence length="99" mass="10373">MAGEKSKGVAVVALRRHEKSPSAAVSSKGKSRDWVSLRACVACLVARLHVIVVSPGVGGGDRGKEGGRRASLGDTGQRELPGVHENMSRKGVNDRIICV</sequence>
<dbReference type="AlphaFoldDB" id="A0A5B7DA64"/>
<evidence type="ECO:0000313" key="3">
    <source>
        <dbReference type="Proteomes" id="UP000324222"/>
    </source>
</evidence>
<dbReference type="EMBL" id="VSRR010000652">
    <property type="protein sequence ID" value="MPC18152.1"/>
    <property type="molecule type" value="Genomic_DNA"/>
</dbReference>
<comment type="caution">
    <text evidence="2">The sequence shown here is derived from an EMBL/GenBank/DDBJ whole genome shotgun (WGS) entry which is preliminary data.</text>
</comment>
<accession>A0A5B7DA64</accession>
<feature type="region of interest" description="Disordered" evidence="1">
    <location>
        <begin position="57"/>
        <end position="86"/>
    </location>
</feature>
<reference evidence="2 3" key="1">
    <citation type="submission" date="2019-05" db="EMBL/GenBank/DDBJ databases">
        <title>Another draft genome of Portunus trituberculatus and its Hox gene families provides insights of decapod evolution.</title>
        <authorList>
            <person name="Jeong J.-H."/>
            <person name="Song I."/>
            <person name="Kim S."/>
            <person name="Choi T."/>
            <person name="Kim D."/>
            <person name="Ryu S."/>
            <person name="Kim W."/>
        </authorList>
    </citation>
    <scope>NUCLEOTIDE SEQUENCE [LARGE SCALE GENOMIC DNA]</scope>
    <source>
        <tissue evidence="2">Muscle</tissue>
    </source>
</reference>
<evidence type="ECO:0000256" key="1">
    <source>
        <dbReference type="SAM" id="MobiDB-lite"/>
    </source>
</evidence>
<name>A0A5B7DA64_PORTR</name>
<gene>
    <name evidence="2" type="ORF">E2C01_011028</name>
</gene>
<protein>
    <submittedName>
        <fullName evidence="2">Uncharacterized protein</fullName>
    </submittedName>
</protein>
<keyword evidence="3" id="KW-1185">Reference proteome</keyword>